<dbReference type="AlphaFoldDB" id="T2M579"/>
<comment type="subcellular location">
    <subcellularLocation>
        <location evidence="1 6">Nucleus</location>
    </subcellularLocation>
</comment>
<evidence type="ECO:0000313" key="7">
    <source>
        <dbReference type="EMBL" id="CDG67289.1"/>
    </source>
</evidence>
<evidence type="ECO:0000256" key="3">
    <source>
        <dbReference type="ARBA" id="ARBA00019690"/>
    </source>
</evidence>
<dbReference type="OrthoDB" id="1854899at2759"/>
<dbReference type="KEGG" id="hmg:100200076"/>
<evidence type="ECO:0000256" key="6">
    <source>
        <dbReference type="RuleBase" id="RU364152"/>
    </source>
</evidence>
<dbReference type="PANTHER" id="PTHR12465:SF0">
    <property type="entry name" value="MEDIATOR OF RNA POLYMERASE II TRANSCRIPTION SUBUNIT 20"/>
    <property type="match status" value="1"/>
</dbReference>
<dbReference type="OMA" id="FFVDCET"/>
<comment type="similarity">
    <text evidence="2 6">Belongs to the Mediator complex subunit 20 family.</text>
</comment>
<protein>
    <recommendedName>
        <fullName evidence="3 6">Mediator of RNA polymerase II transcription subunit 20</fullName>
    </recommendedName>
    <alternativeName>
        <fullName evidence="5 6">Mediator complex subunit 20</fullName>
    </alternativeName>
</protein>
<dbReference type="GO" id="GO:0006357">
    <property type="term" value="P:regulation of transcription by RNA polymerase II"/>
    <property type="evidence" value="ECO:0007669"/>
    <property type="project" value="InterPro"/>
</dbReference>
<organism evidence="7">
    <name type="scientific">Hydra vulgaris</name>
    <name type="common">Hydra</name>
    <name type="synonym">Hydra attenuata</name>
    <dbReference type="NCBI Taxonomy" id="6087"/>
    <lineage>
        <taxon>Eukaryota</taxon>
        <taxon>Metazoa</taxon>
        <taxon>Cnidaria</taxon>
        <taxon>Hydrozoa</taxon>
        <taxon>Hydroidolina</taxon>
        <taxon>Anthoathecata</taxon>
        <taxon>Aplanulata</taxon>
        <taxon>Hydridae</taxon>
        <taxon>Hydra</taxon>
    </lineage>
</organism>
<evidence type="ECO:0000256" key="4">
    <source>
        <dbReference type="ARBA" id="ARBA00023242"/>
    </source>
</evidence>
<sequence>MGVTCVFPVPVVEGCTSNQVIDSLKARLGVLGADKAGSWFVECEAFHSVKQNQENVAKMFYLMHSSECPSLSFSLLENDTCVVAENSINSIISKLSDFYLPRKGSKTEAKGSRFTLGDFIIKIGTITQASSFKGVVAEIHYAPCSDPLQCWCILDEFVRDILAVNVTLPSPPKTLVDKKSNLFSVADTIIQYLEIIKNTKRV</sequence>
<keyword evidence="6" id="KW-0804">Transcription</keyword>
<comment type="subunit">
    <text evidence="6">Component of the Mediator complex.</text>
</comment>
<dbReference type="GO" id="GO:0016592">
    <property type="term" value="C:mediator complex"/>
    <property type="evidence" value="ECO:0007669"/>
    <property type="project" value="InterPro"/>
</dbReference>
<reference evidence="7" key="1">
    <citation type="journal article" date="2013" name="Genome Biol. Evol.">
        <title>Punctuated emergences of genetic and phenotypic innovations in eumetazoan, bilaterian, euteleostome, and hominidae ancestors.</title>
        <authorList>
            <person name="Wenger Y."/>
            <person name="Galliot B."/>
        </authorList>
    </citation>
    <scope>NUCLEOTIDE SEQUENCE</scope>
    <source>
        <tissue evidence="7">Whole animals</tissue>
    </source>
</reference>
<dbReference type="PANTHER" id="PTHR12465">
    <property type="entry name" value="UBIQUITIN SPECIFIC PROTEASE HOMOLOG 49"/>
    <property type="match status" value="1"/>
</dbReference>
<proteinExistence type="evidence at transcript level"/>
<dbReference type="EMBL" id="HAAD01001057">
    <property type="protein sequence ID" value="CDG67289.1"/>
    <property type="molecule type" value="mRNA"/>
</dbReference>
<dbReference type="InterPro" id="IPR013921">
    <property type="entry name" value="Mediator_Med20"/>
</dbReference>
<evidence type="ECO:0000256" key="5">
    <source>
        <dbReference type="ARBA" id="ARBA00031954"/>
    </source>
</evidence>
<keyword evidence="6" id="KW-0010">Activator</keyword>
<dbReference type="Pfam" id="PF08612">
    <property type="entry name" value="Med20"/>
    <property type="match status" value="1"/>
</dbReference>
<accession>T2M579</accession>
<keyword evidence="6" id="KW-0805">Transcription regulation</keyword>
<keyword evidence="4 6" id="KW-0539">Nucleus</keyword>
<gene>
    <name evidence="6 7" type="primary">MED20</name>
</gene>
<dbReference type="GO" id="GO:0003713">
    <property type="term" value="F:transcription coactivator activity"/>
    <property type="evidence" value="ECO:0007669"/>
    <property type="project" value="TreeGrafter"/>
</dbReference>
<evidence type="ECO:0000256" key="2">
    <source>
        <dbReference type="ARBA" id="ARBA00010743"/>
    </source>
</evidence>
<evidence type="ECO:0000256" key="1">
    <source>
        <dbReference type="ARBA" id="ARBA00004123"/>
    </source>
</evidence>
<comment type="function">
    <text evidence="6">Component of the Mediator complex, a coactivator involved in the regulated transcription of nearly all RNA polymerase II-dependent genes. Mediator functions as a bridge to convey information from gene-specific regulatory proteins to the basal RNA polymerase II transcription machinery. Mediator is recruited to promoters by direct interactions with regulatory proteins and serves as a scaffold for the assembly of a functional preinitiation complex with RNA polymerase II and the general transcription factors.</text>
</comment>
<name>T2M579_HYDVU</name>